<dbReference type="PROSITE" id="PS50931">
    <property type="entry name" value="HTH_LYSR"/>
    <property type="match status" value="1"/>
</dbReference>
<gene>
    <name evidence="6" type="ORF">ABLV49_22350</name>
</gene>
<dbReference type="Pfam" id="PF03466">
    <property type="entry name" value="LysR_substrate"/>
    <property type="match status" value="1"/>
</dbReference>
<dbReference type="PANTHER" id="PTHR30537">
    <property type="entry name" value="HTH-TYPE TRANSCRIPTIONAL REGULATOR"/>
    <property type="match status" value="1"/>
</dbReference>
<comment type="similarity">
    <text evidence="1">Belongs to the LysR transcriptional regulatory family.</text>
</comment>
<name>A0AAU7LXQ9_9BURK</name>
<dbReference type="FunFam" id="1.10.10.10:FF:000001">
    <property type="entry name" value="LysR family transcriptional regulator"/>
    <property type="match status" value="1"/>
</dbReference>
<keyword evidence="4" id="KW-0804">Transcription</keyword>
<dbReference type="Gene3D" id="1.10.10.10">
    <property type="entry name" value="Winged helix-like DNA-binding domain superfamily/Winged helix DNA-binding domain"/>
    <property type="match status" value="1"/>
</dbReference>
<organism evidence="6">
    <name type="scientific">Polaromonas hydrogenivorans</name>
    <dbReference type="NCBI Taxonomy" id="335476"/>
    <lineage>
        <taxon>Bacteria</taxon>
        <taxon>Pseudomonadati</taxon>
        <taxon>Pseudomonadota</taxon>
        <taxon>Betaproteobacteria</taxon>
        <taxon>Burkholderiales</taxon>
        <taxon>Comamonadaceae</taxon>
        <taxon>Polaromonas</taxon>
    </lineage>
</organism>
<evidence type="ECO:0000256" key="2">
    <source>
        <dbReference type="ARBA" id="ARBA00023015"/>
    </source>
</evidence>
<dbReference type="InterPro" id="IPR036388">
    <property type="entry name" value="WH-like_DNA-bd_sf"/>
</dbReference>
<keyword evidence="3" id="KW-0238">DNA-binding</keyword>
<dbReference type="CDD" id="cd08422">
    <property type="entry name" value="PBP2_CrgA_like"/>
    <property type="match status" value="1"/>
</dbReference>
<dbReference type="Gene3D" id="3.40.190.290">
    <property type="match status" value="1"/>
</dbReference>
<evidence type="ECO:0000256" key="4">
    <source>
        <dbReference type="ARBA" id="ARBA00023163"/>
    </source>
</evidence>
<evidence type="ECO:0000256" key="1">
    <source>
        <dbReference type="ARBA" id="ARBA00009437"/>
    </source>
</evidence>
<proteinExistence type="inferred from homology"/>
<dbReference type="PANTHER" id="PTHR30537:SF5">
    <property type="entry name" value="HTH-TYPE TRANSCRIPTIONAL ACTIVATOR TTDR-RELATED"/>
    <property type="match status" value="1"/>
</dbReference>
<reference evidence="6" key="1">
    <citation type="submission" date="2024-05" db="EMBL/GenBank/DDBJ databases">
        <authorList>
            <person name="Bunk B."/>
            <person name="Swiderski J."/>
            <person name="Sproer C."/>
            <person name="Thiel V."/>
        </authorList>
    </citation>
    <scope>NUCLEOTIDE SEQUENCE</scope>
    <source>
        <strain evidence="6">DSM 17735</strain>
        <plasmid evidence="6">p1</plasmid>
    </source>
</reference>
<evidence type="ECO:0000256" key="3">
    <source>
        <dbReference type="ARBA" id="ARBA00023125"/>
    </source>
</evidence>
<dbReference type="GO" id="GO:0003677">
    <property type="term" value="F:DNA binding"/>
    <property type="evidence" value="ECO:0007669"/>
    <property type="project" value="UniProtKB-KW"/>
</dbReference>
<dbReference type="InterPro" id="IPR005119">
    <property type="entry name" value="LysR_subst-bd"/>
</dbReference>
<dbReference type="Pfam" id="PF00126">
    <property type="entry name" value="HTH_1"/>
    <property type="match status" value="1"/>
</dbReference>
<dbReference type="GO" id="GO:0003700">
    <property type="term" value="F:DNA-binding transcription factor activity"/>
    <property type="evidence" value="ECO:0007669"/>
    <property type="project" value="InterPro"/>
</dbReference>
<accession>A0AAU7LXQ9</accession>
<dbReference type="EMBL" id="CP157676">
    <property type="protein sequence ID" value="XBP72464.1"/>
    <property type="molecule type" value="Genomic_DNA"/>
</dbReference>
<dbReference type="AlphaFoldDB" id="A0AAU7LXQ9"/>
<sequence>MQLACYRERIMDRLWAMEVFVRVAECGSFSRAAEALDLANATVTTCIRNLERHLEATLIHRDTRRLHLTEEGELFLSRAKEVLRVVEEAESEVQTCQGQLRGPLTIEIPISIGHALVCPALSDFAARYPQITTAVTLTNQPHHLIERAIDIAIRMDRVEDADLVARPIYETSYKVCCTAAVAATLPIHPKDLDPKRCLGVLSEERRSSGSWKLTRGDEHITVNPQGPLHLNSSDALVLAACQGGGVVHLLDIFVNRALASGELVQIYPEWTMAAKTFYAVTTKSRATSAKVRAFTDFLTEVFDLQGRPPLTDRAIEVRAIGKR</sequence>
<geneLocation type="plasmid" evidence="6">
    <name>p1</name>
</geneLocation>
<evidence type="ECO:0000259" key="5">
    <source>
        <dbReference type="PROSITE" id="PS50931"/>
    </source>
</evidence>
<dbReference type="InterPro" id="IPR000847">
    <property type="entry name" value="LysR_HTH_N"/>
</dbReference>
<dbReference type="RefSeq" id="WP_349282057.1">
    <property type="nucleotide sequence ID" value="NZ_CBCSCU010000051.1"/>
</dbReference>
<keyword evidence="2" id="KW-0805">Transcription regulation</keyword>
<keyword evidence="6" id="KW-0614">Plasmid</keyword>
<dbReference type="SUPFAM" id="SSF46785">
    <property type="entry name" value="Winged helix' DNA-binding domain"/>
    <property type="match status" value="1"/>
</dbReference>
<dbReference type="InterPro" id="IPR058163">
    <property type="entry name" value="LysR-type_TF_proteobact-type"/>
</dbReference>
<dbReference type="InterPro" id="IPR036390">
    <property type="entry name" value="WH_DNA-bd_sf"/>
</dbReference>
<protein>
    <submittedName>
        <fullName evidence="6">LysR family transcriptional regulator</fullName>
    </submittedName>
</protein>
<feature type="domain" description="HTH lysR-type" evidence="5">
    <location>
        <begin position="17"/>
        <end position="69"/>
    </location>
</feature>
<evidence type="ECO:0000313" key="6">
    <source>
        <dbReference type="EMBL" id="XBP72464.1"/>
    </source>
</evidence>
<dbReference type="SUPFAM" id="SSF53850">
    <property type="entry name" value="Periplasmic binding protein-like II"/>
    <property type="match status" value="1"/>
</dbReference>